<dbReference type="GO" id="GO:0000307">
    <property type="term" value="C:cyclin-dependent protein kinase holoenzyme complex"/>
    <property type="evidence" value="ECO:0007669"/>
    <property type="project" value="TreeGrafter"/>
</dbReference>
<dbReference type="PANTHER" id="PTHR24056">
    <property type="entry name" value="CELL DIVISION PROTEIN KINASE"/>
    <property type="match status" value="1"/>
</dbReference>
<dbReference type="InterPro" id="IPR000719">
    <property type="entry name" value="Prot_kinase_dom"/>
</dbReference>
<dbReference type="InterPro" id="IPR050108">
    <property type="entry name" value="CDK"/>
</dbReference>
<evidence type="ECO:0000256" key="3">
    <source>
        <dbReference type="ARBA" id="ARBA00022527"/>
    </source>
</evidence>
<dbReference type="Gene3D" id="3.30.200.20">
    <property type="entry name" value="Phosphorylase Kinase, domain 1"/>
    <property type="match status" value="1"/>
</dbReference>
<evidence type="ECO:0000256" key="9">
    <source>
        <dbReference type="ARBA" id="ARBA00048367"/>
    </source>
</evidence>
<evidence type="ECO:0000256" key="4">
    <source>
        <dbReference type="ARBA" id="ARBA00022679"/>
    </source>
</evidence>
<name>A0A6G3MFQ5_HENSL</name>
<evidence type="ECO:0000259" key="12">
    <source>
        <dbReference type="PROSITE" id="PS50011"/>
    </source>
</evidence>
<organism evidence="13">
    <name type="scientific">Henneguya salminicola</name>
    <name type="common">Myxosporean</name>
    <dbReference type="NCBI Taxonomy" id="69463"/>
    <lineage>
        <taxon>Eukaryota</taxon>
        <taxon>Metazoa</taxon>
        <taxon>Cnidaria</taxon>
        <taxon>Myxozoa</taxon>
        <taxon>Myxosporea</taxon>
        <taxon>Bivalvulida</taxon>
        <taxon>Platysporina</taxon>
        <taxon>Myxobolidae</taxon>
        <taxon>Henneguya</taxon>
    </lineage>
</organism>
<dbReference type="InterPro" id="IPR017441">
    <property type="entry name" value="Protein_kinase_ATP_BS"/>
</dbReference>
<dbReference type="EMBL" id="GHBP01001614">
    <property type="protein sequence ID" value="NDJ92814.1"/>
    <property type="molecule type" value="Transcribed_RNA"/>
</dbReference>
<evidence type="ECO:0000256" key="2">
    <source>
        <dbReference type="ARBA" id="ARBA00012425"/>
    </source>
</evidence>
<accession>A0A6G3MFQ5</accession>
<keyword evidence="7 10" id="KW-0067">ATP-binding</keyword>
<comment type="similarity">
    <text evidence="1">Belongs to the protein kinase superfamily. CMGC Ser/Thr protein kinase family. CDC2/CDKX subfamily.</text>
</comment>
<keyword evidence="5 10" id="KW-0547">Nucleotide-binding</keyword>
<dbReference type="FunFam" id="1.10.510.10:FF:000624">
    <property type="entry name" value="Mitogen-activated protein kinase"/>
    <property type="match status" value="1"/>
</dbReference>
<feature type="domain" description="Protein kinase" evidence="12">
    <location>
        <begin position="4"/>
        <end position="202"/>
    </location>
</feature>
<dbReference type="GO" id="GO:0005634">
    <property type="term" value="C:nucleus"/>
    <property type="evidence" value="ECO:0007669"/>
    <property type="project" value="TreeGrafter"/>
</dbReference>
<evidence type="ECO:0000256" key="6">
    <source>
        <dbReference type="ARBA" id="ARBA00022777"/>
    </source>
</evidence>
<dbReference type="SUPFAM" id="SSF56112">
    <property type="entry name" value="Protein kinase-like (PK-like)"/>
    <property type="match status" value="1"/>
</dbReference>
<dbReference type="GO" id="GO:0004693">
    <property type="term" value="F:cyclin-dependent protein serine/threonine kinase activity"/>
    <property type="evidence" value="ECO:0007669"/>
    <property type="project" value="UniProtKB-EC"/>
</dbReference>
<dbReference type="EC" id="2.7.11.22" evidence="2"/>
<dbReference type="AlphaFoldDB" id="A0A6G3MFQ5"/>
<evidence type="ECO:0000256" key="11">
    <source>
        <dbReference type="RuleBase" id="RU000304"/>
    </source>
</evidence>
<reference evidence="13" key="1">
    <citation type="submission" date="2018-11" db="EMBL/GenBank/DDBJ databases">
        <title>Henneguya salminicola genome and transcriptome.</title>
        <authorList>
            <person name="Yahalomi D."/>
            <person name="Atkinson S.D."/>
            <person name="Neuhof M."/>
            <person name="Chang E.S."/>
            <person name="Philippe H."/>
            <person name="Cartwright P."/>
            <person name="Bartholomew J.L."/>
            <person name="Huchon D."/>
        </authorList>
    </citation>
    <scope>NUCLEOTIDE SEQUENCE</scope>
    <source>
        <strain evidence="13">Hz1</strain>
        <tissue evidence="13">Whole</tissue>
    </source>
</reference>
<evidence type="ECO:0000256" key="7">
    <source>
        <dbReference type="ARBA" id="ARBA00022840"/>
    </source>
</evidence>
<comment type="catalytic activity">
    <reaction evidence="9">
        <text>L-seryl-[protein] + ATP = O-phospho-L-seryl-[protein] + ADP + H(+)</text>
        <dbReference type="Rhea" id="RHEA:17989"/>
        <dbReference type="Rhea" id="RHEA-COMP:9863"/>
        <dbReference type="Rhea" id="RHEA-COMP:11604"/>
        <dbReference type="ChEBI" id="CHEBI:15378"/>
        <dbReference type="ChEBI" id="CHEBI:29999"/>
        <dbReference type="ChEBI" id="CHEBI:30616"/>
        <dbReference type="ChEBI" id="CHEBI:83421"/>
        <dbReference type="ChEBI" id="CHEBI:456216"/>
        <dbReference type="EC" id="2.7.11.22"/>
    </reaction>
</comment>
<dbReference type="GO" id="GO:0000082">
    <property type="term" value="P:G1/S transition of mitotic cell cycle"/>
    <property type="evidence" value="ECO:0007669"/>
    <property type="project" value="TreeGrafter"/>
</dbReference>
<dbReference type="SMART" id="SM00220">
    <property type="entry name" value="S_TKc"/>
    <property type="match status" value="1"/>
</dbReference>
<dbReference type="PROSITE" id="PS50011">
    <property type="entry name" value="PROTEIN_KINASE_DOM"/>
    <property type="match status" value="1"/>
</dbReference>
<keyword evidence="3 11" id="KW-0723">Serine/threonine-protein kinase</keyword>
<dbReference type="GO" id="GO:0010389">
    <property type="term" value="P:regulation of G2/M transition of mitotic cell cycle"/>
    <property type="evidence" value="ECO:0007669"/>
    <property type="project" value="TreeGrafter"/>
</dbReference>
<evidence type="ECO:0000256" key="1">
    <source>
        <dbReference type="ARBA" id="ARBA00006485"/>
    </source>
</evidence>
<dbReference type="GO" id="GO:0010468">
    <property type="term" value="P:regulation of gene expression"/>
    <property type="evidence" value="ECO:0007669"/>
    <property type="project" value="TreeGrafter"/>
</dbReference>
<dbReference type="PROSITE" id="PS00108">
    <property type="entry name" value="PROTEIN_KINASE_ST"/>
    <property type="match status" value="1"/>
</dbReference>
<proteinExistence type="inferred from homology"/>
<sequence length="202" mass="23656">MENYQDLLKIGEGTYGVVYRGKHKKTGNLVAIKKIRVETISEGVPSTAIREISVLKEFRHPNIIRLIEVIYEERTKLWLVFENMQEDLKRFIEKNKLDNSDALKFLGQILSGTAYCHGHRIIHRDIKPQNILVDFDRNIKLADFGLARCFGIPLRQYTHEVVTLWYRAPEILLKNEYYSTAVDIWSIGCIYVEMVYFPLQSF</sequence>
<feature type="binding site" evidence="10">
    <location>
        <position position="34"/>
    </location>
    <ligand>
        <name>ATP</name>
        <dbReference type="ChEBI" id="CHEBI:30616"/>
    </ligand>
</feature>
<evidence type="ECO:0000256" key="10">
    <source>
        <dbReference type="PROSITE-ProRule" id="PRU10141"/>
    </source>
</evidence>
<dbReference type="Pfam" id="PF00069">
    <property type="entry name" value="Pkinase"/>
    <property type="match status" value="1"/>
</dbReference>
<dbReference type="GO" id="GO:0030332">
    <property type="term" value="F:cyclin binding"/>
    <property type="evidence" value="ECO:0007669"/>
    <property type="project" value="TreeGrafter"/>
</dbReference>
<dbReference type="InterPro" id="IPR011009">
    <property type="entry name" value="Kinase-like_dom_sf"/>
</dbReference>
<protein>
    <recommendedName>
        <fullName evidence="2">cyclin-dependent kinase</fullName>
        <ecNumber evidence="2">2.7.11.22</ecNumber>
    </recommendedName>
</protein>
<dbReference type="InterPro" id="IPR008271">
    <property type="entry name" value="Ser/Thr_kinase_AS"/>
</dbReference>
<dbReference type="FunFam" id="3.30.200.20:FF:000599">
    <property type="entry name" value="Cyclin-dependent kinase 2"/>
    <property type="match status" value="1"/>
</dbReference>
<dbReference type="GO" id="GO:0005524">
    <property type="term" value="F:ATP binding"/>
    <property type="evidence" value="ECO:0007669"/>
    <property type="project" value="UniProtKB-UniRule"/>
</dbReference>
<keyword evidence="4" id="KW-0808">Transferase</keyword>
<evidence type="ECO:0000256" key="5">
    <source>
        <dbReference type="ARBA" id="ARBA00022741"/>
    </source>
</evidence>
<evidence type="ECO:0000313" key="13">
    <source>
        <dbReference type="EMBL" id="NDJ92814.1"/>
    </source>
</evidence>
<dbReference type="GO" id="GO:0005737">
    <property type="term" value="C:cytoplasm"/>
    <property type="evidence" value="ECO:0007669"/>
    <property type="project" value="TreeGrafter"/>
</dbReference>
<dbReference type="PROSITE" id="PS00107">
    <property type="entry name" value="PROTEIN_KINASE_ATP"/>
    <property type="match status" value="1"/>
</dbReference>
<dbReference type="GO" id="GO:0007165">
    <property type="term" value="P:signal transduction"/>
    <property type="evidence" value="ECO:0007669"/>
    <property type="project" value="TreeGrafter"/>
</dbReference>
<comment type="catalytic activity">
    <reaction evidence="8">
        <text>L-threonyl-[protein] + ATP = O-phospho-L-threonyl-[protein] + ADP + H(+)</text>
        <dbReference type="Rhea" id="RHEA:46608"/>
        <dbReference type="Rhea" id="RHEA-COMP:11060"/>
        <dbReference type="Rhea" id="RHEA-COMP:11605"/>
        <dbReference type="ChEBI" id="CHEBI:15378"/>
        <dbReference type="ChEBI" id="CHEBI:30013"/>
        <dbReference type="ChEBI" id="CHEBI:30616"/>
        <dbReference type="ChEBI" id="CHEBI:61977"/>
        <dbReference type="ChEBI" id="CHEBI:456216"/>
        <dbReference type="EC" id="2.7.11.22"/>
    </reaction>
</comment>
<keyword evidence="6 13" id="KW-0418">Kinase</keyword>
<evidence type="ECO:0000256" key="8">
    <source>
        <dbReference type="ARBA" id="ARBA00047811"/>
    </source>
</evidence>
<dbReference type="PANTHER" id="PTHR24056:SF254">
    <property type="entry name" value="CYCLIN-DEPENDENT KINASE 2"/>
    <property type="match status" value="1"/>
</dbReference>
<dbReference type="Gene3D" id="1.10.510.10">
    <property type="entry name" value="Transferase(Phosphotransferase) domain 1"/>
    <property type="match status" value="1"/>
</dbReference>